<accession>A0A4R3MKA9</accession>
<keyword evidence="4" id="KW-0808">Transferase</keyword>
<dbReference type="InterPro" id="IPR036890">
    <property type="entry name" value="HATPase_C_sf"/>
</dbReference>
<dbReference type="EC" id="2.7.13.3" evidence="2"/>
<dbReference type="AlphaFoldDB" id="A0A4R3MKA9"/>
<comment type="catalytic activity">
    <reaction evidence="1">
        <text>ATP + protein L-histidine = ADP + protein N-phospho-L-histidine.</text>
        <dbReference type="EC" id="2.7.13.3"/>
    </reaction>
</comment>
<evidence type="ECO:0000256" key="1">
    <source>
        <dbReference type="ARBA" id="ARBA00000085"/>
    </source>
</evidence>
<dbReference type="Proteomes" id="UP000294902">
    <property type="component" value="Unassembled WGS sequence"/>
</dbReference>
<dbReference type="PRINTS" id="PR00344">
    <property type="entry name" value="BCTRLSENSOR"/>
</dbReference>
<organism evidence="8 9">
    <name type="scientific">Natranaerovirga pectinivora</name>
    <dbReference type="NCBI Taxonomy" id="682400"/>
    <lineage>
        <taxon>Bacteria</taxon>
        <taxon>Bacillati</taxon>
        <taxon>Bacillota</taxon>
        <taxon>Clostridia</taxon>
        <taxon>Lachnospirales</taxon>
        <taxon>Natranaerovirgaceae</taxon>
        <taxon>Natranaerovirga</taxon>
    </lineage>
</organism>
<keyword evidence="9" id="KW-1185">Reference proteome</keyword>
<proteinExistence type="predicted"/>
<keyword evidence="6" id="KW-0902">Two-component regulatory system</keyword>
<evidence type="ECO:0000256" key="6">
    <source>
        <dbReference type="ARBA" id="ARBA00023012"/>
    </source>
</evidence>
<keyword evidence="5 8" id="KW-0418">Kinase</keyword>
<dbReference type="Gene3D" id="3.30.450.40">
    <property type="match status" value="1"/>
</dbReference>
<sequence>MQLIRGLEPEISPMDNWESFKMAVNEKTAIRNVTVEAWKRCEINKIHKCNINYVVLSDLELKKKLLEFDYLIKAADPYMKYLSGSIQEIPHTVSLADKDGWLIGLYGSDEELSKYGGFSVGVNWSEKYIGNNGIGTCLELKEPVYIHGKEHYVTKYQDWSCLGVPITNNGEVIGALGVSVMAEYGDPSRMFIAKACVNSIEKEIGTLIEKNQEELEWEKSILNISDLIATVVHDLRNPIAIIRSLAQLGSSSNKSTYYERIIDQADDLNNTVDGLLNIFKPQELSRYSLNKVMDKIVRGMETLCFEKNIRMNFFNLDEERILSLHKNQFSRAISNLIDNAIKMTPNNGNIDIKVTEQGSNVLISIKDSGPGIPDDLQKSLFQSYVYRRKGGTGLGLFIVYHVITKLHRGSIWFNTELGKGTTFYISLPVDVIVD</sequence>
<dbReference type="CDD" id="cd00082">
    <property type="entry name" value="HisKA"/>
    <property type="match status" value="1"/>
</dbReference>
<dbReference type="Gene3D" id="3.30.565.10">
    <property type="entry name" value="Histidine kinase-like ATPase, C-terminal domain"/>
    <property type="match status" value="1"/>
</dbReference>
<dbReference type="SMART" id="SM00388">
    <property type="entry name" value="HisKA"/>
    <property type="match status" value="1"/>
</dbReference>
<dbReference type="GO" id="GO:0000155">
    <property type="term" value="F:phosphorelay sensor kinase activity"/>
    <property type="evidence" value="ECO:0007669"/>
    <property type="project" value="InterPro"/>
</dbReference>
<dbReference type="EMBL" id="SMAL01000005">
    <property type="protein sequence ID" value="TCT14661.1"/>
    <property type="molecule type" value="Genomic_DNA"/>
</dbReference>
<evidence type="ECO:0000256" key="3">
    <source>
        <dbReference type="ARBA" id="ARBA00022553"/>
    </source>
</evidence>
<reference evidence="8 9" key="1">
    <citation type="submission" date="2019-03" db="EMBL/GenBank/DDBJ databases">
        <title>Genomic Encyclopedia of Type Strains, Phase IV (KMG-IV): sequencing the most valuable type-strain genomes for metagenomic binning, comparative biology and taxonomic classification.</title>
        <authorList>
            <person name="Goeker M."/>
        </authorList>
    </citation>
    <scope>NUCLEOTIDE SEQUENCE [LARGE SCALE GENOMIC DNA]</scope>
    <source>
        <strain evidence="8 9">DSM 24629</strain>
    </source>
</reference>
<dbReference type="InterPro" id="IPR036097">
    <property type="entry name" value="HisK_dim/P_sf"/>
</dbReference>
<evidence type="ECO:0000259" key="7">
    <source>
        <dbReference type="PROSITE" id="PS50109"/>
    </source>
</evidence>
<dbReference type="SMART" id="SM00387">
    <property type="entry name" value="HATPase_c"/>
    <property type="match status" value="1"/>
</dbReference>
<dbReference type="CDD" id="cd00075">
    <property type="entry name" value="HATPase"/>
    <property type="match status" value="1"/>
</dbReference>
<dbReference type="SUPFAM" id="SSF47384">
    <property type="entry name" value="Homodimeric domain of signal transducing histidine kinase"/>
    <property type="match status" value="1"/>
</dbReference>
<comment type="caution">
    <text evidence="8">The sequence shown here is derived from an EMBL/GenBank/DDBJ whole genome shotgun (WGS) entry which is preliminary data.</text>
</comment>
<dbReference type="InterPro" id="IPR005467">
    <property type="entry name" value="His_kinase_dom"/>
</dbReference>
<dbReference type="RefSeq" id="WP_132252307.1">
    <property type="nucleotide sequence ID" value="NZ_SMAL01000005.1"/>
</dbReference>
<dbReference type="OrthoDB" id="9764522at2"/>
<dbReference type="Pfam" id="PF00512">
    <property type="entry name" value="HisKA"/>
    <property type="match status" value="1"/>
</dbReference>
<dbReference type="InterPro" id="IPR003018">
    <property type="entry name" value="GAF"/>
</dbReference>
<dbReference type="Gene3D" id="1.10.287.130">
    <property type="match status" value="1"/>
</dbReference>
<dbReference type="InterPro" id="IPR003661">
    <property type="entry name" value="HisK_dim/P_dom"/>
</dbReference>
<feature type="domain" description="Histidine kinase" evidence="7">
    <location>
        <begin position="230"/>
        <end position="431"/>
    </location>
</feature>
<evidence type="ECO:0000313" key="9">
    <source>
        <dbReference type="Proteomes" id="UP000294902"/>
    </source>
</evidence>
<dbReference type="PANTHER" id="PTHR43711:SF26">
    <property type="entry name" value="SENSOR HISTIDINE KINASE RCSC"/>
    <property type="match status" value="1"/>
</dbReference>
<evidence type="ECO:0000256" key="5">
    <source>
        <dbReference type="ARBA" id="ARBA00022777"/>
    </source>
</evidence>
<protein>
    <recommendedName>
        <fullName evidence="2">histidine kinase</fullName>
        <ecNumber evidence="2">2.7.13.3</ecNumber>
    </recommendedName>
</protein>
<dbReference type="InterPro" id="IPR029016">
    <property type="entry name" value="GAF-like_dom_sf"/>
</dbReference>
<gene>
    <name evidence="8" type="ORF">EDC18_105143</name>
</gene>
<dbReference type="Pfam" id="PF02518">
    <property type="entry name" value="HATPase_c"/>
    <property type="match status" value="1"/>
</dbReference>
<evidence type="ECO:0000256" key="4">
    <source>
        <dbReference type="ARBA" id="ARBA00022679"/>
    </source>
</evidence>
<dbReference type="InterPro" id="IPR004358">
    <property type="entry name" value="Sig_transdc_His_kin-like_C"/>
</dbReference>
<dbReference type="SUPFAM" id="SSF55874">
    <property type="entry name" value="ATPase domain of HSP90 chaperone/DNA topoisomerase II/histidine kinase"/>
    <property type="match status" value="1"/>
</dbReference>
<keyword evidence="3" id="KW-0597">Phosphoprotein</keyword>
<dbReference type="InterPro" id="IPR050736">
    <property type="entry name" value="Sensor_HK_Regulatory"/>
</dbReference>
<evidence type="ECO:0000313" key="8">
    <source>
        <dbReference type="EMBL" id="TCT14661.1"/>
    </source>
</evidence>
<dbReference type="PROSITE" id="PS50109">
    <property type="entry name" value="HIS_KIN"/>
    <property type="match status" value="1"/>
</dbReference>
<name>A0A4R3MKA9_9FIRM</name>
<dbReference type="Pfam" id="PF01590">
    <property type="entry name" value="GAF"/>
    <property type="match status" value="1"/>
</dbReference>
<evidence type="ECO:0000256" key="2">
    <source>
        <dbReference type="ARBA" id="ARBA00012438"/>
    </source>
</evidence>
<dbReference type="InterPro" id="IPR003594">
    <property type="entry name" value="HATPase_dom"/>
</dbReference>
<dbReference type="PANTHER" id="PTHR43711">
    <property type="entry name" value="TWO-COMPONENT HISTIDINE KINASE"/>
    <property type="match status" value="1"/>
</dbReference>